<dbReference type="OrthoDB" id="5302254at2759"/>
<keyword evidence="1" id="KW-0833">Ubl conjugation pathway</keyword>
<dbReference type="GO" id="GO:0031145">
    <property type="term" value="P:anaphase-promoting complex-dependent catabolic process"/>
    <property type="evidence" value="ECO:0007669"/>
    <property type="project" value="InterPro"/>
</dbReference>
<dbReference type="EMBL" id="LFZO01000257">
    <property type="protein sequence ID" value="KXT10519.1"/>
    <property type="molecule type" value="Genomic_DNA"/>
</dbReference>
<accession>A0A139I799</accession>
<evidence type="ECO:0008006" key="4">
    <source>
        <dbReference type="Google" id="ProtNLM"/>
    </source>
</evidence>
<dbReference type="InterPro" id="IPR018860">
    <property type="entry name" value="APC_suCDC26"/>
</dbReference>
<dbReference type="GO" id="GO:0005680">
    <property type="term" value="C:anaphase-promoting complex"/>
    <property type="evidence" value="ECO:0007669"/>
    <property type="project" value="InterPro"/>
</dbReference>
<dbReference type="Proteomes" id="UP000073492">
    <property type="component" value="Unassembled WGS sequence"/>
</dbReference>
<gene>
    <name evidence="2" type="ORF">AC579_2365</name>
</gene>
<evidence type="ECO:0000256" key="1">
    <source>
        <dbReference type="ARBA" id="ARBA00022786"/>
    </source>
</evidence>
<evidence type="ECO:0000313" key="2">
    <source>
        <dbReference type="EMBL" id="KXT10519.1"/>
    </source>
</evidence>
<reference evidence="2 3" key="1">
    <citation type="submission" date="2015-07" db="EMBL/GenBank/DDBJ databases">
        <title>Comparative genomics of the Sigatoka disease complex on banana suggests a link between parallel evolutionary changes in Pseudocercospora fijiensis and Pseudocercospora eumusae and increased virulence on the banana host.</title>
        <authorList>
            <person name="Chang T.-C."/>
            <person name="Salvucci A."/>
            <person name="Crous P.W."/>
            <person name="Stergiopoulos I."/>
        </authorList>
    </citation>
    <scope>NUCLEOTIDE SEQUENCE [LARGE SCALE GENOMIC DNA]</scope>
    <source>
        <strain evidence="2 3">CBS 116634</strain>
    </source>
</reference>
<keyword evidence="3" id="KW-1185">Reference proteome</keyword>
<organism evidence="2 3">
    <name type="scientific">Pseudocercospora musae</name>
    <dbReference type="NCBI Taxonomy" id="113226"/>
    <lineage>
        <taxon>Eukaryota</taxon>
        <taxon>Fungi</taxon>
        <taxon>Dikarya</taxon>
        <taxon>Ascomycota</taxon>
        <taxon>Pezizomycotina</taxon>
        <taxon>Dothideomycetes</taxon>
        <taxon>Dothideomycetidae</taxon>
        <taxon>Mycosphaerellales</taxon>
        <taxon>Mycosphaerellaceae</taxon>
        <taxon>Pseudocercospora</taxon>
    </lineage>
</organism>
<dbReference type="AlphaFoldDB" id="A0A139I799"/>
<dbReference type="Pfam" id="PF10471">
    <property type="entry name" value="ANAPC_CDC26"/>
    <property type="match status" value="1"/>
</dbReference>
<name>A0A139I799_9PEZI</name>
<proteinExistence type="predicted"/>
<protein>
    <recommendedName>
        <fullName evidence="4">Anaphase-promoting complex subunit CDC26</fullName>
    </recommendedName>
</protein>
<evidence type="ECO:0000313" key="3">
    <source>
        <dbReference type="Proteomes" id="UP000073492"/>
    </source>
</evidence>
<comment type="caution">
    <text evidence="2">The sequence shown here is derived from an EMBL/GenBank/DDBJ whole genome shotgun (WGS) entry which is preliminary data.</text>
</comment>
<sequence>MLSRPATKLSLLPDDIAAYEQRKAQREAMKQDQELGGDMYGIDEAYMQQSKAKAKTKEQRIGICRSTK</sequence>